<dbReference type="RefSeq" id="WP_156185874.1">
    <property type="nucleotide sequence ID" value="NZ_JACHEK010000004.1"/>
</dbReference>
<proteinExistence type="predicted"/>
<reference evidence="2 3" key="1">
    <citation type="submission" date="2020-08" db="EMBL/GenBank/DDBJ databases">
        <title>Genomic Encyclopedia of Type Strains, Phase IV (KMG-IV): sequencing the most valuable type-strain genomes for metagenomic binning, comparative biology and taxonomic classification.</title>
        <authorList>
            <person name="Goeker M."/>
        </authorList>
    </citation>
    <scope>NUCLEOTIDE SEQUENCE [LARGE SCALE GENOMIC DNA]</scope>
    <source>
        <strain evidence="2 3">DSM 103733</strain>
    </source>
</reference>
<dbReference type="Pfam" id="PF17820">
    <property type="entry name" value="PDZ_6"/>
    <property type="match status" value="1"/>
</dbReference>
<dbReference type="SUPFAM" id="SSF50156">
    <property type="entry name" value="PDZ domain-like"/>
    <property type="match status" value="1"/>
</dbReference>
<dbReference type="PROSITE" id="PS50106">
    <property type="entry name" value="PDZ"/>
    <property type="match status" value="1"/>
</dbReference>
<dbReference type="PANTHER" id="PTHR32060">
    <property type="entry name" value="TAIL-SPECIFIC PROTEASE"/>
    <property type="match status" value="1"/>
</dbReference>
<dbReference type="InterPro" id="IPR001478">
    <property type="entry name" value="PDZ"/>
</dbReference>
<dbReference type="Pfam" id="PF03572">
    <property type="entry name" value="Peptidase_S41"/>
    <property type="match status" value="1"/>
</dbReference>
<keyword evidence="2" id="KW-0645">Protease</keyword>
<comment type="caution">
    <text evidence="2">The sequence shown here is derived from an EMBL/GenBank/DDBJ whole genome shotgun (WGS) entry which is preliminary data.</text>
</comment>
<sequence length="412" mass="44526">MLDKVTGIIGKHFYNTQLAWVHWPGAIAKHRERIVNAGSDEQFEVAMLALLAELQRSHVGFFHESLSRSSSKMALCATYLVSKPLREERWTFQDVHAGGPAALAGIRPGDVLLAVDGRPFRPPEHPLFAVKSNAKITVLAKGLREEIKDVVIPAPKRIRGQLPQVVPTSLVSYKRLPGDIGYVRIAMYPGQIGVEIANEISLAIQNVGQASRLILDLRGNTGGGIGVLRAMSLLTPSRLQVGRYAGGGMTPVNGAKGYHFVFDRIPSQKLGLIPLALKAQAMMSLRKAVGLNTPILIATEGLDAMPFHGRIVILVNRHTASANEMLVAFAREHQLATIVGEATPGRVLGGNKFALFSGYWLVLPVGSYQTAEGDGIEGLPIEPDVLVPFEPEQARAGLDTQLDRAIEVVSAM</sequence>
<name>A0A841K168_9BACT</name>
<dbReference type="AlphaFoldDB" id="A0A841K168"/>
<protein>
    <submittedName>
        <fullName evidence="2">C-terminal processing protease CtpA/Prc</fullName>
    </submittedName>
</protein>
<dbReference type="GO" id="GO:0008236">
    <property type="term" value="F:serine-type peptidase activity"/>
    <property type="evidence" value="ECO:0007669"/>
    <property type="project" value="InterPro"/>
</dbReference>
<dbReference type="InterPro" id="IPR036034">
    <property type="entry name" value="PDZ_sf"/>
</dbReference>
<dbReference type="SUPFAM" id="SSF52096">
    <property type="entry name" value="ClpP/crotonase"/>
    <property type="match status" value="1"/>
</dbReference>
<evidence type="ECO:0000313" key="2">
    <source>
        <dbReference type="EMBL" id="MBB6144398.1"/>
    </source>
</evidence>
<dbReference type="InterPro" id="IPR005151">
    <property type="entry name" value="Tail-specific_protease"/>
</dbReference>
<dbReference type="PANTHER" id="PTHR32060:SF22">
    <property type="entry name" value="CARBOXYL-TERMINAL-PROCESSING PEPTIDASE 3, CHLOROPLASTIC"/>
    <property type="match status" value="1"/>
</dbReference>
<dbReference type="SMART" id="SM00245">
    <property type="entry name" value="TSPc"/>
    <property type="match status" value="1"/>
</dbReference>
<dbReference type="InterPro" id="IPR041489">
    <property type="entry name" value="PDZ_6"/>
</dbReference>
<accession>A0A841K168</accession>
<evidence type="ECO:0000313" key="3">
    <source>
        <dbReference type="Proteomes" id="UP000538666"/>
    </source>
</evidence>
<dbReference type="Gene3D" id="3.30.750.44">
    <property type="match status" value="1"/>
</dbReference>
<evidence type="ECO:0000259" key="1">
    <source>
        <dbReference type="PROSITE" id="PS50106"/>
    </source>
</evidence>
<dbReference type="InterPro" id="IPR029045">
    <property type="entry name" value="ClpP/crotonase-like_dom_sf"/>
</dbReference>
<feature type="domain" description="PDZ" evidence="1">
    <location>
        <begin position="94"/>
        <end position="121"/>
    </location>
</feature>
<dbReference type="Gene3D" id="3.90.226.10">
    <property type="entry name" value="2-enoyl-CoA Hydratase, Chain A, domain 1"/>
    <property type="match status" value="1"/>
</dbReference>
<gene>
    <name evidence="2" type="ORF">HNQ77_002350</name>
</gene>
<dbReference type="GO" id="GO:0006508">
    <property type="term" value="P:proteolysis"/>
    <property type="evidence" value="ECO:0007669"/>
    <property type="project" value="UniProtKB-KW"/>
</dbReference>
<dbReference type="EMBL" id="JACHEK010000004">
    <property type="protein sequence ID" value="MBB6144398.1"/>
    <property type="molecule type" value="Genomic_DNA"/>
</dbReference>
<keyword evidence="3" id="KW-1185">Reference proteome</keyword>
<organism evidence="2 3">
    <name type="scientific">Silvibacterium bohemicum</name>
    <dbReference type="NCBI Taxonomy" id="1577686"/>
    <lineage>
        <taxon>Bacteria</taxon>
        <taxon>Pseudomonadati</taxon>
        <taxon>Acidobacteriota</taxon>
        <taxon>Terriglobia</taxon>
        <taxon>Terriglobales</taxon>
        <taxon>Acidobacteriaceae</taxon>
        <taxon>Silvibacterium</taxon>
    </lineage>
</organism>
<dbReference type="Proteomes" id="UP000538666">
    <property type="component" value="Unassembled WGS sequence"/>
</dbReference>
<dbReference type="Gene3D" id="2.30.42.10">
    <property type="match status" value="1"/>
</dbReference>
<keyword evidence="2" id="KW-0378">Hydrolase</keyword>
<dbReference type="GO" id="GO:0004175">
    <property type="term" value="F:endopeptidase activity"/>
    <property type="evidence" value="ECO:0007669"/>
    <property type="project" value="TreeGrafter"/>
</dbReference>
<dbReference type="OrthoDB" id="1653205at2"/>